<name>A0ABS5YYA2_9ACTN</name>
<dbReference type="InterPro" id="IPR000073">
    <property type="entry name" value="AB_hydrolase_1"/>
</dbReference>
<organism evidence="3 4">
    <name type="scientific">Paractinoplanes bogorensis</name>
    <dbReference type="NCBI Taxonomy" id="1610840"/>
    <lineage>
        <taxon>Bacteria</taxon>
        <taxon>Bacillati</taxon>
        <taxon>Actinomycetota</taxon>
        <taxon>Actinomycetes</taxon>
        <taxon>Micromonosporales</taxon>
        <taxon>Micromonosporaceae</taxon>
        <taxon>Paractinoplanes</taxon>
    </lineage>
</organism>
<dbReference type="EMBL" id="JAHKKG010000011">
    <property type="protein sequence ID" value="MBU2668435.1"/>
    <property type="molecule type" value="Genomic_DNA"/>
</dbReference>
<evidence type="ECO:0000256" key="1">
    <source>
        <dbReference type="ARBA" id="ARBA00022801"/>
    </source>
</evidence>
<dbReference type="InterPro" id="IPR029058">
    <property type="entry name" value="AB_hydrolase_fold"/>
</dbReference>
<accession>A0ABS5YYA2</accession>
<evidence type="ECO:0000259" key="2">
    <source>
        <dbReference type="Pfam" id="PF12697"/>
    </source>
</evidence>
<keyword evidence="1 3" id="KW-0378">Hydrolase</keyword>
<evidence type="ECO:0000313" key="3">
    <source>
        <dbReference type="EMBL" id="MBU2668435.1"/>
    </source>
</evidence>
<dbReference type="Pfam" id="PF12697">
    <property type="entry name" value="Abhydrolase_6"/>
    <property type="match status" value="1"/>
</dbReference>
<keyword evidence="4" id="KW-1185">Reference proteome</keyword>
<comment type="caution">
    <text evidence="3">The sequence shown here is derived from an EMBL/GenBank/DDBJ whole genome shotgun (WGS) entry which is preliminary data.</text>
</comment>
<dbReference type="InterPro" id="IPR050266">
    <property type="entry name" value="AB_hydrolase_sf"/>
</dbReference>
<dbReference type="RefSeq" id="WP_215792692.1">
    <property type="nucleotide sequence ID" value="NZ_JAHKKG010000011.1"/>
</dbReference>
<protein>
    <submittedName>
        <fullName evidence="3">Alpha/beta hydrolase</fullName>
    </submittedName>
</protein>
<dbReference type="Proteomes" id="UP001519654">
    <property type="component" value="Unassembled WGS sequence"/>
</dbReference>
<dbReference type="Gene3D" id="3.40.50.1820">
    <property type="entry name" value="alpha/beta hydrolase"/>
    <property type="match status" value="1"/>
</dbReference>
<proteinExistence type="predicted"/>
<dbReference type="PANTHER" id="PTHR43798">
    <property type="entry name" value="MONOACYLGLYCEROL LIPASE"/>
    <property type="match status" value="1"/>
</dbReference>
<feature type="domain" description="AB hydrolase-1" evidence="2">
    <location>
        <begin position="22"/>
        <end position="239"/>
    </location>
</feature>
<dbReference type="SUPFAM" id="SSF53474">
    <property type="entry name" value="alpha/beta-Hydrolases"/>
    <property type="match status" value="1"/>
</dbReference>
<evidence type="ECO:0000313" key="4">
    <source>
        <dbReference type="Proteomes" id="UP001519654"/>
    </source>
</evidence>
<dbReference type="PANTHER" id="PTHR43798:SF31">
    <property type="entry name" value="AB HYDROLASE SUPERFAMILY PROTEIN YCLE"/>
    <property type="match status" value="1"/>
</dbReference>
<reference evidence="3 4" key="1">
    <citation type="submission" date="2021-06" db="EMBL/GenBank/DDBJ databases">
        <title>Actinoplanes lichenicola sp. nov., and Actinoplanes ovalisporus sp. nov., isolated from lichen in Thailand.</title>
        <authorList>
            <person name="Saeng-In P."/>
            <person name="Kanchanasin P."/>
            <person name="Yuki M."/>
            <person name="Kudo T."/>
            <person name="Ohkuma M."/>
            <person name="Phongsopitanun W."/>
            <person name="Tanasupawat S."/>
        </authorList>
    </citation>
    <scope>NUCLEOTIDE SEQUENCE [LARGE SCALE GENOMIC DNA]</scope>
    <source>
        <strain evidence="3 4">NBRC 110975</strain>
    </source>
</reference>
<sequence>MIVTASDGTRLSARRTGAGTPVVLVHGSAGGLGSFDPIVPLLADRFELWTYARRGYAPSDVPDRPKTYADDVADLRAVLDAVGRPAHVVGVSYGATVALHAAPIDGRIVLFEPALFAAGPAMPLDSYRKLVEAGDLTGAARLFAGEVARVPAEMLAGITAMPLAEAVGCLHDLEAMAADSPDLSRWSGVRENVLLMQGSDSWDPLPATMDALAAPGWQRAVLAGQSHFATHTAPELFASTVAEFLA</sequence>
<dbReference type="GO" id="GO:0016787">
    <property type="term" value="F:hydrolase activity"/>
    <property type="evidence" value="ECO:0007669"/>
    <property type="project" value="UniProtKB-KW"/>
</dbReference>
<gene>
    <name evidence="3" type="ORF">KOI35_33475</name>
</gene>